<evidence type="ECO:0000313" key="3">
    <source>
        <dbReference type="EMBL" id="GAX26840.1"/>
    </source>
</evidence>
<keyword evidence="1" id="KW-1133">Transmembrane helix</keyword>
<dbReference type="Proteomes" id="UP000198406">
    <property type="component" value="Unassembled WGS sequence"/>
</dbReference>
<organism evidence="3 4">
    <name type="scientific">Fistulifera solaris</name>
    <name type="common">Oleaginous diatom</name>
    <dbReference type="NCBI Taxonomy" id="1519565"/>
    <lineage>
        <taxon>Eukaryota</taxon>
        <taxon>Sar</taxon>
        <taxon>Stramenopiles</taxon>
        <taxon>Ochrophyta</taxon>
        <taxon>Bacillariophyta</taxon>
        <taxon>Bacillariophyceae</taxon>
        <taxon>Bacillariophycidae</taxon>
        <taxon>Naviculales</taxon>
        <taxon>Naviculaceae</taxon>
        <taxon>Fistulifera</taxon>
    </lineage>
</organism>
<feature type="transmembrane region" description="Helical" evidence="1">
    <location>
        <begin position="107"/>
        <end position="126"/>
    </location>
</feature>
<sequence>MRVILLLLFFLQGAHAFVPVAPHRVLLPKFLRPSTTTFMAEKKFVNNIKSYFKPVDDGLTFRERLGKLGLAAVLSYGWVSNMSYCVSVSLAWFIFSKQTGKSPLAPGQWKGFLAVYAGFFVFNNIVRPLRLAVAVGVSPKFDAFVKRVQDKLQVGKPLAVTITVILANVVGTISFMCLGIFLASILAGVPVWAK</sequence>
<dbReference type="PANTHER" id="PTHR34370:SF1">
    <property type="entry name" value="OS04G0600100 PROTEIN"/>
    <property type="match status" value="1"/>
</dbReference>
<keyword evidence="2" id="KW-0732">Signal</keyword>
<dbReference type="OrthoDB" id="496991at2759"/>
<proteinExistence type="predicted"/>
<feature type="signal peptide" evidence="2">
    <location>
        <begin position="1"/>
        <end position="16"/>
    </location>
</feature>
<name>A0A1Z5KKJ3_FISSO</name>
<dbReference type="InParanoid" id="A0A1Z5KKJ3"/>
<comment type="caution">
    <text evidence="3">The sequence shown here is derived from an EMBL/GenBank/DDBJ whole genome shotgun (WGS) entry which is preliminary data.</text>
</comment>
<feature type="transmembrane region" description="Helical" evidence="1">
    <location>
        <begin position="68"/>
        <end position="95"/>
    </location>
</feature>
<gene>
    <name evidence="3" type="ORF">FisN_9Lh115</name>
</gene>
<keyword evidence="1" id="KW-0812">Transmembrane</keyword>
<keyword evidence="1" id="KW-0472">Membrane</keyword>
<accession>A0A1Z5KKJ3</accession>
<keyword evidence="4" id="KW-1185">Reference proteome</keyword>
<evidence type="ECO:0000313" key="4">
    <source>
        <dbReference type="Proteomes" id="UP000198406"/>
    </source>
</evidence>
<protein>
    <submittedName>
        <fullName evidence="3">Uncharacterized protein</fullName>
    </submittedName>
</protein>
<dbReference type="EMBL" id="BDSP01000252">
    <property type="protein sequence ID" value="GAX26840.1"/>
    <property type="molecule type" value="Genomic_DNA"/>
</dbReference>
<evidence type="ECO:0000256" key="2">
    <source>
        <dbReference type="SAM" id="SignalP"/>
    </source>
</evidence>
<dbReference type="PANTHER" id="PTHR34370">
    <property type="entry name" value="OS04G0600100 PROTEIN"/>
    <property type="match status" value="1"/>
</dbReference>
<feature type="chain" id="PRO_5012487200" evidence="2">
    <location>
        <begin position="17"/>
        <end position="194"/>
    </location>
</feature>
<reference evidence="3 4" key="1">
    <citation type="journal article" date="2015" name="Plant Cell">
        <title>Oil accumulation by the oleaginous diatom Fistulifera solaris as revealed by the genome and transcriptome.</title>
        <authorList>
            <person name="Tanaka T."/>
            <person name="Maeda Y."/>
            <person name="Veluchamy A."/>
            <person name="Tanaka M."/>
            <person name="Abida H."/>
            <person name="Marechal E."/>
            <person name="Bowler C."/>
            <person name="Muto M."/>
            <person name="Sunaga Y."/>
            <person name="Tanaka M."/>
            <person name="Yoshino T."/>
            <person name="Taniguchi T."/>
            <person name="Fukuda Y."/>
            <person name="Nemoto M."/>
            <person name="Matsumoto M."/>
            <person name="Wong P.S."/>
            <person name="Aburatani S."/>
            <person name="Fujibuchi W."/>
        </authorList>
    </citation>
    <scope>NUCLEOTIDE SEQUENCE [LARGE SCALE GENOMIC DNA]</scope>
    <source>
        <strain evidence="3 4">JPCC DA0580</strain>
    </source>
</reference>
<feature type="transmembrane region" description="Helical" evidence="1">
    <location>
        <begin position="160"/>
        <end position="193"/>
    </location>
</feature>
<evidence type="ECO:0000256" key="1">
    <source>
        <dbReference type="SAM" id="Phobius"/>
    </source>
</evidence>
<dbReference type="AlphaFoldDB" id="A0A1Z5KKJ3"/>